<proteinExistence type="predicted"/>
<accession>A0A4C1SBU5</accession>
<gene>
    <name evidence="1" type="ORF">EVAR_85049_1</name>
</gene>
<sequence>MDIITVWMSSPNDEVPAVAKRGATRVARGGQSSGRSRAALEAAWALVYPRVGGGARGGSRGPIGIRPIIEINLGLSDIPIVGRMLLETIPQEGFSPDSRYRRHSLVNVGPNISRSAGPHDSWPAWPYNWRWLHWTSFLVQGLYSDPRGTHHVQIVENILGFLGPGKDGEN</sequence>
<reference evidence="1 2" key="1">
    <citation type="journal article" date="2019" name="Commun. Biol.">
        <title>The bagworm genome reveals a unique fibroin gene that provides high tensile strength.</title>
        <authorList>
            <person name="Kono N."/>
            <person name="Nakamura H."/>
            <person name="Ohtoshi R."/>
            <person name="Tomita M."/>
            <person name="Numata K."/>
            <person name="Arakawa K."/>
        </authorList>
    </citation>
    <scope>NUCLEOTIDE SEQUENCE [LARGE SCALE GENOMIC DNA]</scope>
</reference>
<comment type="caution">
    <text evidence="1">The sequence shown here is derived from an EMBL/GenBank/DDBJ whole genome shotgun (WGS) entry which is preliminary data.</text>
</comment>
<dbReference type="EMBL" id="BGZK01006453">
    <property type="protein sequence ID" value="GBO98866.1"/>
    <property type="molecule type" value="Genomic_DNA"/>
</dbReference>
<organism evidence="1 2">
    <name type="scientific">Eumeta variegata</name>
    <name type="common">Bagworm moth</name>
    <name type="synonym">Eumeta japonica</name>
    <dbReference type="NCBI Taxonomy" id="151549"/>
    <lineage>
        <taxon>Eukaryota</taxon>
        <taxon>Metazoa</taxon>
        <taxon>Ecdysozoa</taxon>
        <taxon>Arthropoda</taxon>
        <taxon>Hexapoda</taxon>
        <taxon>Insecta</taxon>
        <taxon>Pterygota</taxon>
        <taxon>Neoptera</taxon>
        <taxon>Endopterygota</taxon>
        <taxon>Lepidoptera</taxon>
        <taxon>Glossata</taxon>
        <taxon>Ditrysia</taxon>
        <taxon>Tineoidea</taxon>
        <taxon>Psychidae</taxon>
        <taxon>Oiketicinae</taxon>
        <taxon>Eumeta</taxon>
    </lineage>
</organism>
<name>A0A4C1SBU5_EUMVA</name>
<dbReference type="AlphaFoldDB" id="A0A4C1SBU5"/>
<keyword evidence="2" id="KW-1185">Reference proteome</keyword>
<evidence type="ECO:0000313" key="1">
    <source>
        <dbReference type="EMBL" id="GBO98866.1"/>
    </source>
</evidence>
<dbReference type="Proteomes" id="UP000299102">
    <property type="component" value="Unassembled WGS sequence"/>
</dbReference>
<protein>
    <submittedName>
        <fullName evidence="1">Uncharacterized protein</fullName>
    </submittedName>
</protein>
<evidence type="ECO:0000313" key="2">
    <source>
        <dbReference type="Proteomes" id="UP000299102"/>
    </source>
</evidence>